<evidence type="ECO:0000313" key="2">
    <source>
        <dbReference type="Proteomes" id="UP000183975"/>
    </source>
</evidence>
<keyword evidence="2" id="KW-1185">Reference proteome</keyword>
<sequence>MMEKMENIVFDRNYEEDEPDPLAQAIFDRVNAPGGFLEEFSKKMDAIPKVIVPKDKENYEYLLGRCDEFAKRHHGKIHGVVDFEHWDAHIDLTLPMLEFDDPEDMSLLKDIGEKAHYCCITTQEDGKFHFHVMINYFEEIMSEEYGDYLKFETLAEDDELAAMLNMGISEEDEAVVRLIGEILDRFDNETHVDKTTAFKAVASYLMQNDPDAISYELIAATLTALLEKVLDDEKHEED</sequence>
<dbReference type="Proteomes" id="UP000183975">
    <property type="component" value="Unassembled WGS sequence"/>
</dbReference>
<dbReference type="AlphaFoldDB" id="A0A1M6P0N5"/>
<protein>
    <submittedName>
        <fullName evidence="1">Uncharacterized protein</fullName>
    </submittedName>
</protein>
<dbReference type="RefSeq" id="WP_081338398.1">
    <property type="nucleotide sequence ID" value="NZ_FRAH01000012.1"/>
</dbReference>
<dbReference type="EMBL" id="FRAH01000012">
    <property type="protein sequence ID" value="SHK01547.1"/>
    <property type="molecule type" value="Genomic_DNA"/>
</dbReference>
<name>A0A1M6P0N5_9FIRM</name>
<gene>
    <name evidence="1" type="ORF">SAMN02745138_00992</name>
</gene>
<proteinExistence type="predicted"/>
<organism evidence="1 2">
    <name type="scientific">Anaerotignum lactatifermentans DSM 14214</name>
    <dbReference type="NCBI Taxonomy" id="1121323"/>
    <lineage>
        <taxon>Bacteria</taxon>
        <taxon>Bacillati</taxon>
        <taxon>Bacillota</taxon>
        <taxon>Clostridia</taxon>
        <taxon>Lachnospirales</taxon>
        <taxon>Anaerotignaceae</taxon>
        <taxon>Anaerotignum</taxon>
    </lineage>
</organism>
<evidence type="ECO:0000313" key="1">
    <source>
        <dbReference type="EMBL" id="SHK01547.1"/>
    </source>
</evidence>
<reference evidence="1 2" key="1">
    <citation type="submission" date="2016-11" db="EMBL/GenBank/DDBJ databases">
        <authorList>
            <person name="Jaros S."/>
            <person name="Januszkiewicz K."/>
            <person name="Wedrychowicz H."/>
        </authorList>
    </citation>
    <scope>NUCLEOTIDE SEQUENCE [LARGE SCALE GENOMIC DNA]</scope>
    <source>
        <strain evidence="1 2">DSM 14214</strain>
    </source>
</reference>
<accession>A0A1M6P0N5</accession>
<dbReference type="OrthoDB" id="1839524at2"/>